<dbReference type="InterPro" id="IPR037278">
    <property type="entry name" value="ARFGAP/RecO"/>
</dbReference>
<keyword evidence="1" id="KW-0479">Metal-binding</keyword>
<reference evidence="4 5" key="1">
    <citation type="submission" date="2013-11" db="EMBL/GenBank/DDBJ databases">
        <title>The Genome Sequence of Phytophthora parasitica P1976.</title>
        <authorList>
            <consortium name="The Broad Institute Genomics Platform"/>
            <person name="Russ C."/>
            <person name="Tyler B."/>
            <person name="Panabieres F."/>
            <person name="Shan W."/>
            <person name="Tripathy S."/>
            <person name="Grunwald N."/>
            <person name="Machado M."/>
            <person name="Johnson C.S."/>
            <person name="Walker B."/>
            <person name="Young S."/>
            <person name="Zeng Q."/>
            <person name="Gargeya S."/>
            <person name="Fitzgerald M."/>
            <person name="Haas B."/>
            <person name="Abouelleil A."/>
            <person name="Allen A.W."/>
            <person name="Alvarado L."/>
            <person name="Arachchi H.M."/>
            <person name="Berlin A.M."/>
            <person name="Chapman S.B."/>
            <person name="Gainer-Dewar J."/>
            <person name="Goldberg J."/>
            <person name="Griggs A."/>
            <person name="Gujja S."/>
            <person name="Hansen M."/>
            <person name="Howarth C."/>
            <person name="Imamovic A."/>
            <person name="Ireland A."/>
            <person name="Larimer J."/>
            <person name="McCowan C."/>
            <person name="Murphy C."/>
            <person name="Pearson M."/>
            <person name="Poon T.W."/>
            <person name="Priest M."/>
            <person name="Roberts A."/>
            <person name="Saif S."/>
            <person name="Shea T."/>
            <person name="Sisk P."/>
            <person name="Sykes S."/>
            <person name="Wortman J."/>
            <person name="Nusbaum C."/>
            <person name="Birren B."/>
        </authorList>
    </citation>
    <scope>NUCLEOTIDE SEQUENCE [LARGE SCALE GENOMIC DNA]</scope>
    <source>
        <strain evidence="4 5">P1976</strain>
    </source>
</reference>
<feature type="compositionally biased region" description="Polar residues" evidence="2">
    <location>
        <begin position="199"/>
        <end position="208"/>
    </location>
</feature>
<dbReference type="PRINTS" id="PR00405">
    <property type="entry name" value="REVINTRACTNG"/>
</dbReference>
<evidence type="ECO:0000256" key="2">
    <source>
        <dbReference type="SAM" id="MobiDB-lite"/>
    </source>
</evidence>
<feature type="compositionally biased region" description="Polar residues" evidence="2">
    <location>
        <begin position="480"/>
        <end position="499"/>
    </location>
</feature>
<dbReference type="InterPro" id="IPR044820">
    <property type="entry name" value="AGD14-like"/>
</dbReference>
<feature type="compositionally biased region" description="Low complexity" evidence="2">
    <location>
        <begin position="352"/>
        <end position="379"/>
    </location>
</feature>
<feature type="region of interest" description="Disordered" evidence="2">
    <location>
        <begin position="132"/>
        <end position="176"/>
    </location>
</feature>
<dbReference type="SUPFAM" id="SSF57863">
    <property type="entry name" value="ArfGap/RecO-like zinc finger"/>
    <property type="match status" value="1"/>
</dbReference>
<feature type="compositionally biased region" description="Basic and acidic residues" evidence="2">
    <location>
        <begin position="132"/>
        <end position="144"/>
    </location>
</feature>
<sequence>MAKSSPSEKRQEERLIQELRDFQRSNPSNKRCFDCNEMMPQYVCLDFNTFVCTACSGIHREFAHRVKSISMSKFTESEVKNMINQGGNEAAQKYWRNKHDPSFRPNGGSDGERTRNFIRLTYIDRKWVYESPRHSKDEEPERASSKSTKKKEKKADSDDDFFSSSSKTAKPTTDSGFADFSNFEGSSRTAAAVAQSFGDFSSFDSPAPTQKPDDGFAAFGDFSGCSSTAQKATPKAASRPPAPKFDSFKIAPPPGSHFSAASVTSPPATNDLMGLSPPKKADDDLFGFDAPAAASGTPSNAAPAASSPFNAFDAPTPTNRAGSRANSVASLDPFSDMTAAAPSAPAPIKQNSSPFDAFSSPSAASPSSIDAFAAPSPASTTGSNVFDALGGSKDPFADFTGSTSSSRTNSANPVLDPFANQPEKPTAAAADPFAAFEGMQSSSAAPPPSSCAPTPDFSFPSGNNVNQQQAAMNDPFDFASGTSNTNSGFPAQPAHTATNQGFGGFPGGFPQQQQNAFGGQMQQPMQPFHQGQPPQNQQQWHGQQQGFPGQQPMHPTGLHHYPGQFPPRPAGGAPPAPIPVKTPASVASINDPFASLNLGNLGFGSSHSNTSAARTGSGGANSSAPPNRAGSTNSFGNAPAAPMGSGSFNYAQPQGRATSSFTQHSQNTSGFADPNAYVSLPLLGSWPLLVLTVLCIPCCHVGLATSPAHQLRHRHRLLQQTRLTCFERSDATLRTQL</sequence>
<protein>
    <recommendedName>
        <fullName evidence="3">Arf-GAP domain-containing protein</fullName>
    </recommendedName>
</protein>
<keyword evidence="1" id="KW-0862">Zinc</keyword>
<dbReference type="GO" id="GO:0008270">
    <property type="term" value="F:zinc ion binding"/>
    <property type="evidence" value="ECO:0007669"/>
    <property type="project" value="UniProtKB-KW"/>
</dbReference>
<dbReference type="PANTHER" id="PTHR46085:SF3">
    <property type="entry name" value="ARF GTPASE ACTIVATING PROTEIN"/>
    <property type="match status" value="1"/>
</dbReference>
<feature type="compositionally biased region" description="Polar residues" evidence="2">
    <location>
        <begin position="607"/>
        <end position="636"/>
    </location>
</feature>
<dbReference type="Proteomes" id="UP000028582">
    <property type="component" value="Unassembled WGS sequence"/>
</dbReference>
<dbReference type="EMBL" id="ANJA01002604">
    <property type="protein sequence ID" value="ETO68928.1"/>
    <property type="molecule type" value="Genomic_DNA"/>
</dbReference>
<gene>
    <name evidence="4" type="ORF">F444_14358</name>
</gene>
<feature type="compositionally biased region" description="Pro residues" evidence="2">
    <location>
        <begin position="564"/>
        <end position="580"/>
    </location>
</feature>
<dbReference type="Gene3D" id="1.10.220.150">
    <property type="entry name" value="Arf GTPase activating protein"/>
    <property type="match status" value="1"/>
</dbReference>
<feature type="compositionally biased region" description="Polar residues" evidence="2">
    <location>
        <begin position="400"/>
        <end position="412"/>
    </location>
</feature>
<feature type="region of interest" description="Disordered" evidence="2">
    <location>
        <begin position="607"/>
        <end position="667"/>
    </location>
</feature>
<dbReference type="AlphaFoldDB" id="A0A080ZQL7"/>
<feature type="domain" description="Arf-GAP" evidence="3">
    <location>
        <begin position="13"/>
        <end position="138"/>
    </location>
</feature>
<organism evidence="4 5">
    <name type="scientific">Phytophthora nicotianae P1976</name>
    <dbReference type="NCBI Taxonomy" id="1317066"/>
    <lineage>
        <taxon>Eukaryota</taxon>
        <taxon>Sar</taxon>
        <taxon>Stramenopiles</taxon>
        <taxon>Oomycota</taxon>
        <taxon>Peronosporomycetes</taxon>
        <taxon>Peronosporales</taxon>
        <taxon>Peronosporaceae</taxon>
        <taxon>Phytophthora</taxon>
    </lineage>
</organism>
<feature type="compositionally biased region" description="Polar residues" evidence="2">
    <location>
        <begin position="460"/>
        <end position="471"/>
    </location>
</feature>
<dbReference type="Pfam" id="PF01412">
    <property type="entry name" value="ArfGap"/>
    <property type="match status" value="1"/>
</dbReference>
<name>A0A080ZQL7_PHYNI</name>
<feature type="compositionally biased region" description="Low complexity" evidence="2">
    <location>
        <begin position="508"/>
        <end position="552"/>
    </location>
</feature>
<feature type="compositionally biased region" description="Polar residues" evidence="2">
    <location>
        <begin position="316"/>
        <end position="329"/>
    </location>
</feature>
<dbReference type="PROSITE" id="PS50115">
    <property type="entry name" value="ARFGAP"/>
    <property type="match status" value="1"/>
</dbReference>
<dbReference type="GO" id="GO:0005096">
    <property type="term" value="F:GTPase activator activity"/>
    <property type="evidence" value="ECO:0007669"/>
    <property type="project" value="InterPro"/>
</dbReference>
<feature type="region of interest" description="Disordered" evidence="2">
    <location>
        <begin position="90"/>
        <end position="112"/>
    </location>
</feature>
<feature type="compositionally biased region" description="Low complexity" evidence="2">
    <location>
        <begin position="290"/>
        <end position="315"/>
    </location>
</feature>
<feature type="compositionally biased region" description="Polar residues" evidence="2">
    <location>
        <begin position="259"/>
        <end position="268"/>
    </location>
</feature>
<dbReference type="CDD" id="cd08838">
    <property type="entry name" value="ArfGap_AGFG"/>
    <property type="match status" value="1"/>
</dbReference>
<dbReference type="OrthoDB" id="6036at2759"/>
<comment type="caution">
    <text evidence="4">The sequence shown here is derived from an EMBL/GenBank/DDBJ whole genome shotgun (WGS) entry which is preliminary data.</text>
</comment>
<feature type="compositionally biased region" description="Polar residues" evidence="2">
    <location>
        <begin position="646"/>
        <end position="667"/>
    </location>
</feature>
<evidence type="ECO:0000313" key="5">
    <source>
        <dbReference type="Proteomes" id="UP000028582"/>
    </source>
</evidence>
<dbReference type="PANTHER" id="PTHR46085">
    <property type="entry name" value="ARFGAP/RECO-RELATED"/>
    <property type="match status" value="1"/>
</dbReference>
<keyword evidence="1" id="KW-0863">Zinc-finger</keyword>
<feature type="region of interest" description="Disordered" evidence="2">
    <location>
        <begin position="199"/>
        <end position="583"/>
    </location>
</feature>
<proteinExistence type="predicted"/>
<dbReference type="InterPro" id="IPR001164">
    <property type="entry name" value="ArfGAP_dom"/>
</dbReference>
<feature type="compositionally biased region" description="Low complexity" evidence="2">
    <location>
        <begin position="427"/>
        <end position="444"/>
    </location>
</feature>
<accession>A0A080ZQL7</accession>
<evidence type="ECO:0000256" key="1">
    <source>
        <dbReference type="PROSITE-ProRule" id="PRU00288"/>
    </source>
</evidence>
<evidence type="ECO:0000313" key="4">
    <source>
        <dbReference type="EMBL" id="ETO68928.1"/>
    </source>
</evidence>
<evidence type="ECO:0000259" key="3">
    <source>
        <dbReference type="PROSITE" id="PS50115"/>
    </source>
</evidence>
<dbReference type="SMART" id="SM00105">
    <property type="entry name" value="ArfGap"/>
    <property type="match status" value="1"/>
</dbReference>
<dbReference type="InterPro" id="IPR038508">
    <property type="entry name" value="ArfGAP_dom_sf"/>
</dbReference>